<dbReference type="Pfam" id="PF04180">
    <property type="entry name" value="LTV"/>
    <property type="match status" value="1"/>
</dbReference>
<dbReference type="GO" id="GO:0030688">
    <property type="term" value="C:preribosome, small subunit precursor"/>
    <property type="evidence" value="ECO:0007669"/>
    <property type="project" value="TreeGrafter"/>
</dbReference>
<feature type="region of interest" description="Disordered" evidence="3">
    <location>
        <begin position="72"/>
        <end position="140"/>
    </location>
</feature>
<dbReference type="InterPro" id="IPR007307">
    <property type="entry name" value="Ltv1"/>
</dbReference>
<keyword evidence="5" id="KW-1185">Reference proteome</keyword>
<sequence>MRRTMRWSRNEHSPVATLHLPSSVFASEFEEEVGLLNKAAPISGPRLDMDPDIVAALDDDFDYENPSNILEDDFITKANGPAGGLETQGDDDDDEEWEDTDEEGDFDSEGGFSDEERTEETVETSCLWTRRRRAASPSIR</sequence>
<evidence type="ECO:0000313" key="5">
    <source>
        <dbReference type="Proteomes" id="UP000283210"/>
    </source>
</evidence>
<dbReference type="PANTHER" id="PTHR21531">
    <property type="entry name" value="LOW-TEMPERATURE VIABILITY PROTEIN LTV1-RELATED"/>
    <property type="match status" value="1"/>
</dbReference>
<feature type="compositionally biased region" description="Acidic residues" evidence="3">
    <location>
        <begin position="88"/>
        <end position="122"/>
    </location>
</feature>
<protein>
    <recommendedName>
        <fullName evidence="2">Protein LTV1 homolog</fullName>
    </recommendedName>
</protein>
<evidence type="ECO:0000313" key="4">
    <source>
        <dbReference type="EMBL" id="RVE76600.1"/>
    </source>
</evidence>
<reference evidence="4 5" key="1">
    <citation type="submission" date="2018-11" db="EMBL/GenBank/DDBJ databases">
        <authorList>
            <person name="Lopez-Roques C."/>
            <person name="Donnadieu C."/>
            <person name="Bouchez O."/>
            <person name="Klopp C."/>
            <person name="Cabau C."/>
            <person name="Zahm M."/>
        </authorList>
    </citation>
    <scope>NUCLEOTIDE SEQUENCE [LARGE SCALE GENOMIC DNA]</scope>
    <source>
        <strain evidence="4">RS831</strain>
        <tissue evidence="4">Whole body</tissue>
    </source>
</reference>
<dbReference type="GO" id="GO:0005634">
    <property type="term" value="C:nucleus"/>
    <property type="evidence" value="ECO:0007669"/>
    <property type="project" value="TreeGrafter"/>
</dbReference>
<evidence type="ECO:0000256" key="1">
    <source>
        <dbReference type="ARBA" id="ARBA00009078"/>
    </source>
</evidence>
<dbReference type="EMBL" id="CM012437">
    <property type="protein sequence ID" value="RVE76600.1"/>
    <property type="molecule type" value="Genomic_DNA"/>
</dbReference>
<dbReference type="Proteomes" id="UP000283210">
    <property type="component" value="Chromosome 1"/>
</dbReference>
<dbReference type="OrthoDB" id="5852896at2759"/>
<gene>
    <name evidence="4" type="ORF">OJAV_G00010050</name>
</gene>
<dbReference type="PANTHER" id="PTHR21531:SF0">
    <property type="entry name" value="PROTEIN LTV1 HOMOLOG"/>
    <property type="match status" value="1"/>
</dbReference>
<dbReference type="GO" id="GO:0042274">
    <property type="term" value="P:ribosomal small subunit biogenesis"/>
    <property type="evidence" value="ECO:0007669"/>
    <property type="project" value="InterPro"/>
</dbReference>
<comment type="similarity">
    <text evidence="1">Belongs to the LTV1 family.</text>
</comment>
<proteinExistence type="inferred from homology"/>
<evidence type="ECO:0000256" key="2">
    <source>
        <dbReference type="ARBA" id="ARBA00021561"/>
    </source>
</evidence>
<organism evidence="4 5">
    <name type="scientific">Oryzias javanicus</name>
    <name type="common">Javanese ricefish</name>
    <name type="synonym">Aplocheilus javanicus</name>
    <dbReference type="NCBI Taxonomy" id="123683"/>
    <lineage>
        <taxon>Eukaryota</taxon>
        <taxon>Metazoa</taxon>
        <taxon>Chordata</taxon>
        <taxon>Craniata</taxon>
        <taxon>Vertebrata</taxon>
        <taxon>Euteleostomi</taxon>
        <taxon>Actinopterygii</taxon>
        <taxon>Neopterygii</taxon>
        <taxon>Teleostei</taxon>
        <taxon>Neoteleostei</taxon>
        <taxon>Acanthomorphata</taxon>
        <taxon>Ovalentaria</taxon>
        <taxon>Atherinomorphae</taxon>
        <taxon>Beloniformes</taxon>
        <taxon>Adrianichthyidae</taxon>
        <taxon>Oryziinae</taxon>
        <taxon>Oryzias</taxon>
    </lineage>
</organism>
<dbReference type="GO" id="GO:0000056">
    <property type="term" value="P:ribosomal small subunit export from nucleus"/>
    <property type="evidence" value="ECO:0007669"/>
    <property type="project" value="TreeGrafter"/>
</dbReference>
<dbReference type="GO" id="GO:0005829">
    <property type="term" value="C:cytosol"/>
    <property type="evidence" value="ECO:0007669"/>
    <property type="project" value="TreeGrafter"/>
</dbReference>
<accession>A0A3S5K3J2</accession>
<evidence type="ECO:0000256" key="3">
    <source>
        <dbReference type="SAM" id="MobiDB-lite"/>
    </source>
</evidence>
<name>A0A3S5K3J2_ORYJA</name>
<dbReference type="AlphaFoldDB" id="A0A3S5K3J2"/>
<reference evidence="4 5" key="2">
    <citation type="submission" date="2019-01" db="EMBL/GenBank/DDBJ databases">
        <title>A chromosome length genome reference of the Java medaka (oryzias javanicus).</title>
        <authorList>
            <person name="Herpin A."/>
            <person name="Takehana Y."/>
            <person name="Naruse K."/>
            <person name="Ansai S."/>
            <person name="Kawaguchi M."/>
        </authorList>
    </citation>
    <scope>NUCLEOTIDE SEQUENCE [LARGE SCALE GENOMIC DNA]</scope>
    <source>
        <strain evidence="4">RS831</strain>
        <tissue evidence="4">Whole body</tissue>
    </source>
</reference>